<feature type="region of interest" description="Disordered" evidence="1">
    <location>
        <begin position="147"/>
        <end position="175"/>
    </location>
</feature>
<dbReference type="OrthoDB" id="1747867at2759"/>
<accession>A0A2P5WZ16</accession>
<feature type="compositionally biased region" description="Polar residues" evidence="1">
    <location>
        <begin position="164"/>
        <end position="175"/>
    </location>
</feature>
<proteinExistence type="predicted"/>
<gene>
    <name evidence="2" type="ORF">GOBAR_AA24338</name>
</gene>
<protein>
    <submittedName>
        <fullName evidence="2">Uncharacterized protein</fullName>
    </submittedName>
</protein>
<dbReference type="EMBL" id="KZ666074">
    <property type="protein sequence ID" value="PPR96325.1"/>
    <property type="molecule type" value="Genomic_DNA"/>
</dbReference>
<dbReference type="Proteomes" id="UP000239757">
    <property type="component" value="Unassembled WGS sequence"/>
</dbReference>
<name>A0A2P5WZ16_GOSBA</name>
<evidence type="ECO:0000256" key="1">
    <source>
        <dbReference type="SAM" id="MobiDB-lite"/>
    </source>
</evidence>
<evidence type="ECO:0000313" key="3">
    <source>
        <dbReference type="Proteomes" id="UP000239757"/>
    </source>
</evidence>
<reference evidence="2 3" key="1">
    <citation type="submission" date="2015-01" db="EMBL/GenBank/DDBJ databases">
        <title>Genome of allotetraploid Gossypium barbadense reveals genomic plasticity and fiber elongation in cotton evolution.</title>
        <authorList>
            <person name="Chen X."/>
            <person name="Liu X."/>
            <person name="Zhao B."/>
            <person name="Zheng H."/>
            <person name="Hu Y."/>
            <person name="Lu G."/>
            <person name="Yang C."/>
            <person name="Chen J."/>
            <person name="Shan C."/>
            <person name="Zhang L."/>
            <person name="Zhou Y."/>
            <person name="Wang L."/>
            <person name="Guo W."/>
            <person name="Bai Y."/>
            <person name="Ruan J."/>
            <person name="Shangguan X."/>
            <person name="Mao Y."/>
            <person name="Jiang J."/>
            <person name="Zhu Y."/>
            <person name="Lei J."/>
            <person name="Kang H."/>
            <person name="Chen S."/>
            <person name="He X."/>
            <person name="Wang R."/>
            <person name="Wang Y."/>
            <person name="Chen J."/>
            <person name="Wang L."/>
            <person name="Yu S."/>
            <person name="Wang B."/>
            <person name="Wei J."/>
            <person name="Song S."/>
            <person name="Lu X."/>
            <person name="Gao Z."/>
            <person name="Gu W."/>
            <person name="Deng X."/>
            <person name="Ma D."/>
            <person name="Wang S."/>
            <person name="Liang W."/>
            <person name="Fang L."/>
            <person name="Cai C."/>
            <person name="Zhu X."/>
            <person name="Zhou B."/>
            <person name="Zhang Y."/>
            <person name="Chen Z."/>
            <person name="Xu S."/>
            <person name="Zhu R."/>
            <person name="Wang S."/>
            <person name="Zhang T."/>
            <person name="Zhao G."/>
        </authorList>
    </citation>
    <scope>NUCLEOTIDE SEQUENCE [LARGE SCALE GENOMIC DNA]</scope>
    <source>
        <strain evidence="3">cv. Xinhai21</strain>
        <tissue evidence="2">Leaf</tissue>
    </source>
</reference>
<dbReference type="AlphaFoldDB" id="A0A2P5WZ16"/>
<feature type="compositionally biased region" description="Basic and acidic residues" evidence="1">
    <location>
        <begin position="147"/>
        <end position="163"/>
    </location>
</feature>
<sequence>MLTKFILVSETCFQNTKTALQNQQASIQGLKTQIGQLAKLISKRPQGSLSSNTESNPKEQINAITIQDEEGLVAPEPEPRQETVVIKMPNAVKFLKELLTNKQKLDEASHVELNAEISSKNLHEPCSSNNKRPIYEERRVQIEKLDEWQTQKSRTSDKLKLSQDKLNTSPNQLKF</sequence>
<organism evidence="2 3">
    <name type="scientific">Gossypium barbadense</name>
    <name type="common">Sea Island cotton</name>
    <name type="synonym">Hibiscus barbadensis</name>
    <dbReference type="NCBI Taxonomy" id="3634"/>
    <lineage>
        <taxon>Eukaryota</taxon>
        <taxon>Viridiplantae</taxon>
        <taxon>Streptophyta</taxon>
        <taxon>Embryophyta</taxon>
        <taxon>Tracheophyta</taxon>
        <taxon>Spermatophyta</taxon>
        <taxon>Magnoliopsida</taxon>
        <taxon>eudicotyledons</taxon>
        <taxon>Gunneridae</taxon>
        <taxon>Pentapetalae</taxon>
        <taxon>rosids</taxon>
        <taxon>malvids</taxon>
        <taxon>Malvales</taxon>
        <taxon>Malvaceae</taxon>
        <taxon>Malvoideae</taxon>
        <taxon>Gossypium</taxon>
    </lineage>
</organism>
<evidence type="ECO:0000313" key="2">
    <source>
        <dbReference type="EMBL" id="PPR96325.1"/>
    </source>
</evidence>